<protein>
    <recommendedName>
        <fullName evidence="5">CBM2 domain-containing protein</fullName>
    </recommendedName>
</protein>
<evidence type="ECO:0000256" key="1">
    <source>
        <dbReference type="ARBA" id="ARBA00004613"/>
    </source>
</evidence>
<dbReference type="InterPro" id="IPR001919">
    <property type="entry name" value="CBD2"/>
</dbReference>
<dbReference type="InterPro" id="IPR019791">
    <property type="entry name" value="Haem_peroxidase_animal"/>
</dbReference>
<dbReference type="SMART" id="SM00637">
    <property type="entry name" value="CBD_II"/>
    <property type="match status" value="1"/>
</dbReference>
<keyword evidence="4" id="KW-0732">Signal</keyword>
<dbReference type="Gene3D" id="1.10.640.10">
    <property type="entry name" value="Haem peroxidase domain superfamily, animal type"/>
    <property type="match status" value="1"/>
</dbReference>
<name>A0ABN2MF12_9ACTN</name>
<dbReference type="RefSeq" id="WP_344137499.1">
    <property type="nucleotide sequence ID" value="NZ_BAAALT010000210.1"/>
</dbReference>
<evidence type="ECO:0000313" key="7">
    <source>
        <dbReference type="Proteomes" id="UP001500218"/>
    </source>
</evidence>
<feature type="signal peptide" evidence="4">
    <location>
        <begin position="1"/>
        <end position="46"/>
    </location>
</feature>
<dbReference type="InterPro" id="IPR037120">
    <property type="entry name" value="Haem_peroxidase_sf_animal"/>
</dbReference>
<comment type="subcellular location">
    <subcellularLocation>
        <location evidence="1">Secreted</location>
    </subcellularLocation>
</comment>
<dbReference type="InterPro" id="IPR008965">
    <property type="entry name" value="CBM2/CBM3_carb-bd_dom_sf"/>
</dbReference>
<dbReference type="Proteomes" id="UP001500218">
    <property type="component" value="Unassembled WGS sequence"/>
</dbReference>
<dbReference type="PROSITE" id="PS51318">
    <property type="entry name" value="TAT"/>
    <property type="match status" value="1"/>
</dbReference>
<dbReference type="SUPFAM" id="SSF48113">
    <property type="entry name" value="Heme-dependent peroxidases"/>
    <property type="match status" value="1"/>
</dbReference>
<accession>A0ABN2MF12</accession>
<keyword evidence="3" id="KW-0325">Glycoprotein</keyword>
<keyword evidence="2" id="KW-0964">Secreted</keyword>
<evidence type="ECO:0000256" key="3">
    <source>
        <dbReference type="ARBA" id="ARBA00023180"/>
    </source>
</evidence>
<sequence length="768" mass="83894">MENTRQYLESPPRNTPALLRRRVVAAVTALTAAGALVLVSATPAHASVPFTIQSLNGSNNNSSNPTWGQAGTNYSRVGNANYADNRSQPVSGPNSRFISNRIFNDSHQNIFSERRITQWGWTWGQFLDHTFGLRDGNGTTANIPFNSADPMEEFTNTLGYIPFTRSAAAPGTGVTNPRQQVNTQSSYIDAEAVYGTTNSRLEWLRDGSVDGNVTNNAATLMLPGNYLPRKDARGNPATAPAMDVDGRLLANPDDAAVAGDVRANENLALTATQTLFAREHNRIVALLPGSLSAEDRFQIARRIVIAEQQYITYNEFLPAMGVSLPKYTGYKSNVNATISNEFATVGYRAHTQVHGEFVVRTEASRYSPAEIAALQAQGVTVTPAGPQTILEIPLNVAFFNPDLVEQVELGPALQGLGFIPQYNNDEQIDNQLRSVLFQVPVSGNPQCLDGPGLPACFDGVIDLGAIDVERGRDHGMPTYNQMRQAYGLPTKSSFTAITGESTESFPSDPELTPGNEVNDPDSLDFLSLRNIDGVNIPLNDPTAQRAATDGTRRTTVAARMKAVFGNVNSVDAFTGMLAEPHVANTEMGELQLAIWTKQFTALRDGDKFFYGNNQGLSWIKNTYGIDYRRTLAEIIASNTDIPLTSLEPNVFLVADEELPAATCRVNYYVEDSWNGGFHAHIGITNLGTTAINGWTLRFRFANGQTFTYEWDAWFNVSNSQVTGDDDTWNQTIPAGGTIPEVAFDATWDNYTNSEPPWITLNNKRCNVT</sequence>
<keyword evidence="7" id="KW-1185">Reference proteome</keyword>
<evidence type="ECO:0000256" key="2">
    <source>
        <dbReference type="ARBA" id="ARBA00022525"/>
    </source>
</evidence>
<dbReference type="Pfam" id="PF00553">
    <property type="entry name" value="CBM_2"/>
    <property type="match status" value="1"/>
</dbReference>
<evidence type="ECO:0000259" key="5">
    <source>
        <dbReference type="PROSITE" id="PS51173"/>
    </source>
</evidence>
<dbReference type="PROSITE" id="PS50292">
    <property type="entry name" value="PEROXIDASE_3"/>
    <property type="match status" value="1"/>
</dbReference>
<dbReference type="InterPro" id="IPR006311">
    <property type="entry name" value="TAT_signal"/>
</dbReference>
<gene>
    <name evidence="6" type="ORF">GCM10009682_50840</name>
</gene>
<dbReference type="PROSITE" id="PS51173">
    <property type="entry name" value="CBM2"/>
    <property type="match status" value="1"/>
</dbReference>
<reference evidence="6 7" key="1">
    <citation type="journal article" date="2019" name="Int. J. Syst. Evol. Microbiol.">
        <title>The Global Catalogue of Microorganisms (GCM) 10K type strain sequencing project: providing services to taxonomists for standard genome sequencing and annotation.</title>
        <authorList>
            <consortium name="The Broad Institute Genomics Platform"/>
            <consortium name="The Broad Institute Genome Sequencing Center for Infectious Disease"/>
            <person name="Wu L."/>
            <person name="Ma J."/>
        </authorList>
    </citation>
    <scope>NUCLEOTIDE SEQUENCE [LARGE SCALE GENOMIC DNA]</scope>
    <source>
        <strain evidence="6 7">JCM 13250</strain>
    </source>
</reference>
<comment type="caution">
    <text evidence="6">The sequence shown here is derived from an EMBL/GenBank/DDBJ whole genome shotgun (WGS) entry which is preliminary data.</text>
</comment>
<dbReference type="PANTHER" id="PTHR11475:SF4">
    <property type="entry name" value="CHORION PEROXIDASE"/>
    <property type="match status" value="1"/>
</dbReference>
<dbReference type="EMBL" id="BAAALT010000210">
    <property type="protein sequence ID" value="GAA1824450.1"/>
    <property type="molecule type" value="Genomic_DNA"/>
</dbReference>
<feature type="chain" id="PRO_5046493871" description="CBM2 domain-containing protein" evidence="4">
    <location>
        <begin position="47"/>
        <end position="768"/>
    </location>
</feature>
<dbReference type="Pfam" id="PF03098">
    <property type="entry name" value="An_peroxidase"/>
    <property type="match status" value="2"/>
</dbReference>
<evidence type="ECO:0000313" key="6">
    <source>
        <dbReference type="EMBL" id="GAA1824450.1"/>
    </source>
</evidence>
<dbReference type="PANTHER" id="PTHR11475">
    <property type="entry name" value="OXIDASE/PEROXIDASE"/>
    <property type="match status" value="1"/>
</dbReference>
<dbReference type="SUPFAM" id="SSF49384">
    <property type="entry name" value="Carbohydrate-binding domain"/>
    <property type="match status" value="1"/>
</dbReference>
<evidence type="ECO:0000256" key="4">
    <source>
        <dbReference type="SAM" id="SignalP"/>
    </source>
</evidence>
<dbReference type="InterPro" id="IPR010255">
    <property type="entry name" value="Haem_peroxidase_sf"/>
</dbReference>
<proteinExistence type="predicted"/>
<organism evidence="6 7">
    <name type="scientific">Luedemannella flava</name>
    <dbReference type="NCBI Taxonomy" id="349316"/>
    <lineage>
        <taxon>Bacteria</taxon>
        <taxon>Bacillati</taxon>
        <taxon>Actinomycetota</taxon>
        <taxon>Actinomycetes</taxon>
        <taxon>Micromonosporales</taxon>
        <taxon>Micromonosporaceae</taxon>
        <taxon>Luedemannella</taxon>
    </lineage>
</organism>
<feature type="domain" description="CBM2" evidence="5">
    <location>
        <begin position="656"/>
        <end position="768"/>
    </location>
</feature>
<dbReference type="InterPro" id="IPR012291">
    <property type="entry name" value="CBM2_carb-bd_dom_sf"/>
</dbReference>
<dbReference type="Gene3D" id="2.60.40.290">
    <property type="match status" value="1"/>
</dbReference>